<keyword evidence="2 5" id="KW-0238">DNA-binding</keyword>
<evidence type="ECO:0000313" key="6">
    <source>
        <dbReference type="Proteomes" id="UP000242915"/>
    </source>
</evidence>
<gene>
    <name evidence="5" type="ORF">SAMN05216255_3296</name>
</gene>
<reference evidence="6" key="1">
    <citation type="submission" date="2017-06" db="EMBL/GenBank/DDBJ databases">
        <authorList>
            <person name="Varghese N."/>
            <person name="Submissions S."/>
        </authorList>
    </citation>
    <scope>NUCLEOTIDE SEQUENCE [LARGE SCALE GENOMIC DNA]</scope>
    <source>
        <strain evidence="6">CIP 108523</strain>
    </source>
</reference>
<keyword evidence="3" id="KW-0804">Transcription</keyword>
<dbReference type="PANTHER" id="PTHR47894">
    <property type="entry name" value="HTH-TYPE TRANSCRIPTIONAL REGULATOR GADX"/>
    <property type="match status" value="1"/>
</dbReference>
<proteinExistence type="predicted"/>
<dbReference type="Gene3D" id="1.10.10.60">
    <property type="entry name" value="Homeodomain-like"/>
    <property type="match status" value="1"/>
</dbReference>
<dbReference type="EMBL" id="FZOG01000004">
    <property type="protein sequence ID" value="SNS76411.1"/>
    <property type="molecule type" value="Genomic_DNA"/>
</dbReference>
<keyword evidence="6" id="KW-1185">Reference proteome</keyword>
<protein>
    <submittedName>
        <fullName evidence="5">AraC-type DNA-binding protein</fullName>
    </submittedName>
</protein>
<dbReference type="GO" id="GO:0003700">
    <property type="term" value="F:DNA-binding transcription factor activity"/>
    <property type="evidence" value="ECO:0007669"/>
    <property type="project" value="InterPro"/>
</dbReference>
<name>A0A239H5G4_9PSED</name>
<dbReference type="SMART" id="SM00342">
    <property type="entry name" value="HTH_ARAC"/>
    <property type="match status" value="1"/>
</dbReference>
<dbReference type="SUPFAM" id="SSF46689">
    <property type="entry name" value="Homeodomain-like"/>
    <property type="match status" value="1"/>
</dbReference>
<dbReference type="Pfam" id="PF12833">
    <property type="entry name" value="HTH_18"/>
    <property type="match status" value="1"/>
</dbReference>
<evidence type="ECO:0000313" key="5">
    <source>
        <dbReference type="EMBL" id="SNS76411.1"/>
    </source>
</evidence>
<dbReference type="InterPro" id="IPR018060">
    <property type="entry name" value="HTH_AraC"/>
</dbReference>
<organism evidence="5 6">
    <name type="scientific">Pseudomonas segetis</name>
    <dbReference type="NCBI Taxonomy" id="298908"/>
    <lineage>
        <taxon>Bacteria</taxon>
        <taxon>Pseudomonadati</taxon>
        <taxon>Pseudomonadota</taxon>
        <taxon>Gammaproteobacteria</taxon>
        <taxon>Pseudomonadales</taxon>
        <taxon>Pseudomonadaceae</taxon>
        <taxon>Pseudomonas</taxon>
    </lineage>
</organism>
<dbReference type="PANTHER" id="PTHR47894:SF4">
    <property type="entry name" value="HTH-TYPE TRANSCRIPTIONAL REGULATOR GADX"/>
    <property type="match status" value="1"/>
</dbReference>
<evidence type="ECO:0000259" key="4">
    <source>
        <dbReference type="PROSITE" id="PS01124"/>
    </source>
</evidence>
<dbReference type="Proteomes" id="UP000242915">
    <property type="component" value="Unassembled WGS sequence"/>
</dbReference>
<evidence type="ECO:0000256" key="1">
    <source>
        <dbReference type="ARBA" id="ARBA00023015"/>
    </source>
</evidence>
<sequence>MLEQQSLQRYIDMVENVLIRGSSLTAFPDLVRELGRDPAPYLAQLNVSETLISDPKQFMSYAGFVQTLERVSQDLDCPDFGLRMAQQQSVGVLGPLALIAQFSETALDGLQRIARYMAYHSPAAVVKIEDPTLCERPELFFSIALTQVTQQRQTIELSLGFAMQVMRLLSGRNFKPLSVSFQHTPLLPVSHYRVYFGCPVYFEASSNSMEIRSADLLRPIDVSDPLMCKTMEAFVANALAEVSHTLVSKVRQLIQQLLPLQRRCTLSLVARHLGMGERTLQRRLKVERVFFEELVDEVRQELAQSYLKRADMSMAQVAGLLGYREQSSFNRACRRWFGESPRGLRKD</sequence>
<evidence type="ECO:0000256" key="2">
    <source>
        <dbReference type="ARBA" id="ARBA00023125"/>
    </source>
</evidence>
<accession>A0A239H5G4</accession>
<dbReference type="GO" id="GO:0005829">
    <property type="term" value="C:cytosol"/>
    <property type="evidence" value="ECO:0007669"/>
    <property type="project" value="TreeGrafter"/>
</dbReference>
<evidence type="ECO:0000256" key="3">
    <source>
        <dbReference type="ARBA" id="ARBA00023163"/>
    </source>
</evidence>
<dbReference type="Pfam" id="PF12625">
    <property type="entry name" value="Arabinose_bd"/>
    <property type="match status" value="1"/>
</dbReference>
<dbReference type="AlphaFoldDB" id="A0A239H5G4"/>
<dbReference type="GO" id="GO:0000976">
    <property type="term" value="F:transcription cis-regulatory region binding"/>
    <property type="evidence" value="ECO:0007669"/>
    <property type="project" value="TreeGrafter"/>
</dbReference>
<dbReference type="PROSITE" id="PS01124">
    <property type="entry name" value="HTH_ARAC_FAMILY_2"/>
    <property type="match status" value="1"/>
</dbReference>
<dbReference type="InterPro" id="IPR009057">
    <property type="entry name" value="Homeodomain-like_sf"/>
</dbReference>
<feature type="domain" description="HTH araC/xylS-type" evidence="4">
    <location>
        <begin position="248"/>
        <end position="347"/>
    </location>
</feature>
<dbReference type="InterPro" id="IPR032687">
    <property type="entry name" value="AraC-type_N"/>
</dbReference>
<keyword evidence="1" id="KW-0805">Transcription regulation</keyword>